<protein>
    <submittedName>
        <fullName evidence="1">Predicted protein</fullName>
    </submittedName>
</protein>
<gene>
    <name evidence="1" type="ORF">HCEG_08666</name>
</gene>
<organism evidence="2">
    <name type="scientific">Ajellomyces capsulatus (strain H88)</name>
    <name type="common">Darling's disease fungus</name>
    <name type="synonym">Histoplasma capsulatum</name>
    <dbReference type="NCBI Taxonomy" id="544711"/>
    <lineage>
        <taxon>Eukaryota</taxon>
        <taxon>Fungi</taxon>
        <taxon>Dikarya</taxon>
        <taxon>Ascomycota</taxon>
        <taxon>Pezizomycotina</taxon>
        <taxon>Eurotiomycetes</taxon>
        <taxon>Eurotiomycetidae</taxon>
        <taxon>Onygenales</taxon>
        <taxon>Ajellomycetaceae</taxon>
        <taxon>Histoplasma</taxon>
    </lineage>
</organism>
<evidence type="ECO:0000313" key="1">
    <source>
        <dbReference type="EMBL" id="EGC49451.1"/>
    </source>
</evidence>
<name>F0UU74_AJEC8</name>
<proteinExistence type="predicted"/>
<dbReference type="HOGENOM" id="CLU_2290838_0_0_1"/>
<evidence type="ECO:0000313" key="2">
    <source>
        <dbReference type="Proteomes" id="UP000008142"/>
    </source>
</evidence>
<dbReference type="Proteomes" id="UP000008142">
    <property type="component" value="Unassembled WGS sequence"/>
</dbReference>
<reference evidence="2" key="1">
    <citation type="submission" date="2008-07" db="EMBL/GenBank/DDBJ databases">
        <title>Annotation of Ajellomyces capsulatus strain H88.</title>
        <authorList>
            <person name="Champion M."/>
            <person name="Cuomo C."/>
            <person name="Ma L.-J."/>
            <person name="Henn M.R."/>
            <person name="Sil A."/>
            <person name="Goldman B."/>
            <person name="Young S.K."/>
            <person name="Kodira C.D."/>
            <person name="Zeng Q."/>
            <person name="Koehrsen M."/>
            <person name="Alvarado L."/>
            <person name="Berlin A."/>
            <person name="Borenstein D."/>
            <person name="Chen Z."/>
            <person name="Engels R."/>
            <person name="Freedman E."/>
            <person name="Gellesch M."/>
            <person name="Goldberg J."/>
            <person name="Griggs A."/>
            <person name="Gujja S."/>
            <person name="Heiman D."/>
            <person name="Hepburn T."/>
            <person name="Howarth C."/>
            <person name="Jen D."/>
            <person name="Larson L."/>
            <person name="Lewis B."/>
            <person name="Mehta T."/>
            <person name="Park D."/>
            <person name="Pearson M."/>
            <person name="Roberts A."/>
            <person name="Saif S."/>
            <person name="Shea T."/>
            <person name="Shenoy N."/>
            <person name="Sisk P."/>
            <person name="Stolte C."/>
            <person name="Sykes S."/>
            <person name="Walk T."/>
            <person name="White J."/>
            <person name="Yandava C."/>
            <person name="Klein B."/>
            <person name="McEwen J.G."/>
            <person name="Puccia R."/>
            <person name="Goldman G.H."/>
            <person name="Felipe M.S."/>
            <person name="Nino-Vega G."/>
            <person name="San-Blas G."/>
            <person name="Taylor J."/>
            <person name="Mendoza L."/>
            <person name="Galagan J."/>
            <person name="Nusbaum C."/>
            <person name="Birren B."/>
        </authorList>
    </citation>
    <scope>NUCLEOTIDE SEQUENCE [LARGE SCALE GENOMIC DNA]</scope>
    <source>
        <strain evidence="2">H88</strain>
    </source>
</reference>
<dbReference type="EMBL" id="DS990643">
    <property type="protein sequence ID" value="EGC49451.1"/>
    <property type="molecule type" value="Genomic_DNA"/>
</dbReference>
<sequence>MSIQTYGGHAKRTALHDSSMRHTWRHTQAAHKQPGWSFRCRCGRCLSASDAGPPVVGHAAHGTEAALKIATQLTIAIDRQFDTDRQPYQTIVRLTASQLET</sequence>
<dbReference type="AlphaFoldDB" id="F0UU74"/>
<accession>F0UU74</accession>